<comment type="caution">
    <text evidence="2">The sequence shown here is derived from an EMBL/GenBank/DDBJ whole genome shotgun (WGS) entry which is preliminary data.</text>
</comment>
<dbReference type="PANTHER" id="PTHR33085">
    <property type="entry name" value="OS12G0113100 PROTEIN-RELATED"/>
    <property type="match status" value="1"/>
</dbReference>
<evidence type="ECO:0000313" key="3">
    <source>
        <dbReference type="Proteomes" id="UP000636709"/>
    </source>
</evidence>
<feature type="region of interest" description="Disordered" evidence="1">
    <location>
        <begin position="513"/>
        <end position="565"/>
    </location>
</feature>
<evidence type="ECO:0000313" key="2">
    <source>
        <dbReference type="EMBL" id="KAF8670287.1"/>
    </source>
</evidence>
<proteinExistence type="predicted"/>
<feature type="compositionally biased region" description="Basic and acidic residues" evidence="1">
    <location>
        <begin position="555"/>
        <end position="565"/>
    </location>
</feature>
<organism evidence="2 3">
    <name type="scientific">Digitaria exilis</name>
    <dbReference type="NCBI Taxonomy" id="1010633"/>
    <lineage>
        <taxon>Eukaryota</taxon>
        <taxon>Viridiplantae</taxon>
        <taxon>Streptophyta</taxon>
        <taxon>Embryophyta</taxon>
        <taxon>Tracheophyta</taxon>
        <taxon>Spermatophyta</taxon>
        <taxon>Magnoliopsida</taxon>
        <taxon>Liliopsida</taxon>
        <taxon>Poales</taxon>
        <taxon>Poaceae</taxon>
        <taxon>PACMAD clade</taxon>
        <taxon>Panicoideae</taxon>
        <taxon>Panicodae</taxon>
        <taxon>Paniceae</taxon>
        <taxon>Anthephorinae</taxon>
        <taxon>Digitaria</taxon>
    </lineage>
</organism>
<dbReference type="EMBL" id="JACEFO010002261">
    <property type="protein sequence ID" value="KAF8670287.1"/>
    <property type="molecule type" value="Genomic_DNA"/>
</dbReference>
<feature type="region of interest" description="Disordered" evidence="1">
    <location>
        <begin position="476"/>
        <end position="498"/>
    </location>
</feature>
<dbReference type="Pfam" id="PF07893">
    <property type="entry name" value="DUF1668"/>
    <property type="match status" value="1"/>
</dbReference>
<sequence length="565" mass="61780">MSRIGSKRVAPSGAFQFAGELTVADDHRTMDGTRNSQYAPVPISTAGNRVTCFVGTGDAETKRGCGSRQARTIMSKRPSLEPCCRLAAKRRRQFLYLVLDDWERGYSIHRVDLSDSAADVDDDEPPLVRMEVQHRISWSITAHGSKILAMQPSVGSPGIPAFDTETLAMSVCPWPESRGTFRKPLFASVGGRLFAMVTPCFDVLGSPPPLDSNIAADSSMPPFPSDCASCHALHPDGRTLFVSAKGWRSPLAYGDRDGTFSFDTERLEWTRHGDWLLPFRGQAYYDADLDGLVGFCSDKGEGAGYLCVCDVPLATAAGSCEHPPPPWKLGEDRLFRADSNRHRGARLLSMGNSCYCLVECLARRDEEHLRYPRHRVLRITTFRLKYDGHGRLRTTDLQAHPSKHYTHDAAVACGGVACVLSSRARAVSVARAAVCLLRWEPAPQPPPKDAGRPIQTHAVVRSCHVTWASAVNPGEGAFAPLPSRRSPPLLTPHLPRERKREARLHSFRLLSSLSSPSRGSLSPPPFLWSPVIALPPPAPAPPPPGADPASAPAPRPDRPPNRREQ</sequence>
<dbReference type="InterPro" id="IPR012871">
    <property type="entry name" value="DUF1668_ORYSA"/>
</dbReference>
<gene>
    <name evidence="2" type="ORF">HU200_050827</name>
</gene>
<protein>
    <submittedName>
        <fullName evidence="2">Uncharacterized protein</fullName>
    </submittedName>
</protein>
<feature type="compositionally biased region" description="Low complexity" evidence="1">
    <location>
        <begin position="480"/>
        <end position="493"/>
    </location>
</feature>
<dbReference type="Proteomes" id="UP000636709">
    <property type="component" value="Unassembled WGS sequence"/>
</dbReference>
<reference evidence="2" key="1">
    <citation type="submission" date="2020-07" db="EMBL/GenBank/DDBJ databases">
        <title>Genome sequence and genetic diversity analysis of an under-domesticated orphan crop, white fonio (Digitaria exilis).</title>
        <authorList>
            <person name="Bennetzen J.L."/>
            <person name="Chen S."/>
            <person name="Ma X."/>
            <person name="Wang X."/>
            <person name="Yssel A.E.J."/>
            <person name="Chaluvadi S.R."/>
            <person name="Johnson M."/>
            <person name="Gangashetty P."/>
            <person name="Hamidou F."/>
            <person name="Sanogo M.D."/>
            <person name="Zwaenepoel A."/>
            <person name="Wallace J."/>
            <person name="Van De Peer Y."/>
            <person name="Van Deynze A."/>
        </authorList>
    </citation>
    <scope>NUCLEOTIDE SEQUENCE</scope>
    <source>
        <tissue evidence="2">Leaves</tissue>
    </source>
</reference>
<feature type="compositionally biased region" description="Pro residues" evidence="1">
    <location>
        <begin position="522"/>
        <end position="554"/>
    </location>
</feature>
<name>A0A835EAW7_9POAL</name>
<accession>A0A835EAW7</accession>
<dbReference type="AlphaFoldDB" id="A0A835EAW7"/>
<dbReference type="PANTHER" id="PTHR33085:SF50">
    <property type="entry name" value="DUF1618 DOMAIN-CONTAINING PROTEIN"/>
    <property type="match status" value="1"/>
</dbReference>
<evidence type="ECO:0000256" key="1">
    <source>
        <dbReference type="SAM" id="MobiDB-lite"/>
    </source>
</evidence>
<dbReference type="OrthoDB" id="674784at2759"/>
<keyword evidence="3" id="KW-1185">Reference proteome</keyword>